<dbReference type="PANTHER" id="PTHR42733:SF2">
    <property type="entry name" value="DJ-1_THIJ_PFPI FAMILY PROTEIN"/>
    <property type="match status" value="1"/>
</dbReference>
<name>A0A2W1NBC3_PAEXE</name>
<dbReference type="OrthoDB" id="9792284at2"/>
<accession>A0A2W1NBC3</accession>
<dbReference type="EMBL" id="NHRJ02000002">
    <property type="protein sequence ID" value="PZE21717.1"/>
    <property type="molecule type" value="Genomic_DNA"/>
</dbReference>
<dbReference type="CDD" id="cd03169">
    <property type="entry name" value="GATase1_PfpI_1"/>
    <property type="match status" value="1"/>
</dbReference>
<gene>
    <name evidence="3" type="ORF">CBW46_004675</name>
</gene>
<dbReference type="Pfam" id="PF01965">
    <property type="entry name" value="DJ-1_PfpI"/>
    <property type="match status" value="1"/>
</dbReference>
<dbReference type="SUPFAM" id="SSF52317">
    <property type="entry name" value="Class I glutamine amidotransferase-like"/>
    <property type="match status" value="1"/>
</dbReference>
<dbReference type="InterPro" id="IPR006286">
    <property type="entry name" value="C56_PfpI-like"/>
</dbReference>
<comment type="similarity">
    <text evidence="1">Belongs to the peptidase C56 family.</text>
</comment>
<organism evidence="3 4">
    <name type="scientific">Paenibacillus xerothermodurans</name>
    <dbReference type="NCBI Taxonomy" id="1977292"/>
    <lineage>
        <taxon>Bacteria</taxon>
        <taxon>Bacillati</taxon>
        <taxon>Bacillota</taxon>
        <taxon>Bacilli</taxon>
        <taxon>Bacillales</taxon>
        <taxon>Paenibacillaceae</taxon>
        <taxon>Paenibacillus</taxon>
    </lineage>
</organism>
<evidence type="ECO:0000256" key="1">
    <source>
        <dbReference type="ARBA" id="ARBA00008542"/>
    </source>
</evidence>
<evidence type="ECO:0000313" key="4">
    <source>
        <dbReference type="Proteomes" id="UP000214746"/>
    </source>
</evidence>
<feature type="domain" description="DJ-1/PfpI" evidence="2">
    <location>
        <begin position="3"/>
        <end position="180"/>
    </location>
</feature>
<dbReference type="PANTHER" id="PTHR42733">
    <property type="entry name" value="DJ-1 PROTEIN"/>
    <property type="match status" value="1"/>
</dbReference>
<dbReference type="Gene3D" id="3.40.50.880">
    <property type="match status" value="1"/>
</dbReference>
<dbReference type="PROSITE" id="PS51276">
    <property type="entry name" value="PEPTIDASE_C56_PFPI"/>
    <property type="match status" value="1"/>
</dbReference>
<dbReference type="RefSeq" id="WP_089198859.1">
    <property type="nucleotide sequence ID" value="NZ_NHRJ02000002.1"/>
</dbReference>
<dbReference type="InterPro" id="IPR029062">
    <property type="entry name" value="Class_I_gatase-like"/>
</dbReference>
<dbReference type="Proteomes" id="UP000214746">
    <property type="component" value="Unassembled WGS sequence"/>
</dbReference>
<sequence>MSKKVLILTGDAVEALEVFYPYYRCLEEGFDVTIASPAVKKLYTVSHDFIEGLETYVERPAYNLDSHAALADIDPEQFDGLIIPGGRAPEYIRMNEAVPAILRHFFEKNKPVGAICHAALMLEVIPDVMKGREYTAYPACKPDVLACGATYIDQNLHTHKNLVSGKAWPDLPGFMREFIRLLK</sequence>
<comment type="caution">
    <text evidence="3">The sequence shown here is derived from an EMBL/GenBank/DDBJ whole genome shotgun (WGS) entry which is preliminary data.</text>
</comment>
<protein>
    <submittedName>
        <fullName evidence="3">DJ-1/PfpI family protein</fullName>
    </submittedName>
</protein>
<evidence type="ECO:0000313" key="3">
    <source>
        <dbReference type="EMBL" id="PZE21717.1"/>
    </source>
</evidence>
<reference evidence="3" key="1">
    <citation type="submission" date="2018-06" db="EMBL/GenBank/DDBJ databases">
        <title>Paenibacillus xerothermodurans sp. nov. an extremely dry heat resistant spore forming bacterium isolated from the soil of Cape Canaveral, Florida.</title>
        <authorList>
            <person name="Seuylemezian A."/>
            <person name="Kaur N."/>
            <person name="Patil P."/>
            <person name="Patil P."/>
            <person name="Mayilraj S."/>
            <person name="Vaishampayan P."/>
        </authorList>
    </citation>
    <scope>NUCLEOTIDE SEQUENCE [LARGE SCALE GENOMIC DNA]</scope>
    <source>
        <strain evidence="3">ATCC 27380</strain>
    </source>
</reference>
<proteinExistence type="inferred from homology"/>
<evidence type="ECO:0000259" key="2">
    <source>
        <dbReference type="Pfam" id="PF01965"/>
    </source>
</evidence>
<dbReference type="AlphaFoldDB" id="A0A2W1NBC3"/>
<keyword evidence="4" id="KW-1185">Reference proteome</keyword>
<dbReference type="NCBIfam" id="TIGR01382">
    <property type="entry name" value="PfpI"/>
    <property type="match status" value="1"/>
</dbReference>
<dbReference type="InterPro" id="IPR002818">
    <property type="entry name" value="DJ-1/PfpI"/>
</dbReference>